<keyword id="KW-0903">Direct protein sequencing</keyword>
<dbReference type="GO" id="GO:0050053">
    <property type="term" value="F:levansucrase activity"/>
    <property type="evidence" value="ECO:0007669"/>
    <property type="project" value="UniProtKB-EC"/>
</dbReference>
<dbReference type="EC" id="2.4.1.10"/>
<dbReference type="AlphaFoldDB" id="Q9R4M9"/>
<accession>Q9R4M9</accession>
<reference key="1">
    <citation type="journal article" date="1995" name="J. Bacteriol.">
        <title>Purification and characterization of an extracellular levansucrase from Pseudomonas syringae pv. phaseolicola.</title>
        <authorList>
            <person name="Hettwer U."/>
            <person name="Gross M."/>
            <person name="Rudolph K."/>
        </authorList>
    </citation>
    <scope>PROTEIN SEQUENCE</scope>
</reference>
<organism>
    <name type="scientific">Pseudomonas syringae</name>
    <dbReference type="NCBI Taxonomy" id="317"/>
    <lineage>
        <taxon>Bacteria</taxon>
        <taxon>Pseudomonadati</taxon>
        <taxon>Pseudomonadota</taxon>
        <taxon>Gammaproteobacteria</taxon>
        <taxon>Pseudomonadales</taxon>
        <taxon>Pseudomonadaceae</taxon>
        <taxon>Pseudomonas</taxon>
    </lineage>
</organism>
<protein>
    <submittedName>
        <fullName>Extracellular levansucrase</fullName>
        <ecNumber>2.4.1.10</ecNumber>
    </submittedName>
</protein>
<sequence length="20" mass="2218">AGNINYEPTVWSRADALKVN</sequence>
<name>Q9R4M9_PSESX</name>
<proteinExistence type="evidence at protein level"/>